<sequence>MGYEGPVGMEALAKGDPETAPEAFRAACTFGKRRLQMPRNPCSVRFVTSWA</sequence>
<evidence type="ECO:0000313" key="1">
    <source>
        <dbReference type="EMBL" id="SMX43084.1"/>
    </source>
</evidence>
<evidence type="ECO:0000313" key="2">
    <source>
        <dbReference type="Proteomes" id="UP000207598"/>
    </source>
</evidence>
<organism evidence="1 2">
    <name type="scientific">Maliponia aquimaris</name>
    <dbReference type="NCBI Taxonomy" id="1673631"/>
    <lineage>
        <taxon>Bacteria</taxon>
        <taxon>Pseudomonadati</taxon>
        <taxon>Pseudomonadota</taxon>
        <taxon>Alphaproteobacteria</taxon>
        <taxon>Rhodobacterales</taxon>
        <taxon>Paracoccaceae</taxon>
        <taxon>Maliponia</taxon>
    </lineage>
</organism>
<proteinExistence type="predicted"/>
<gene>
    <name evidence="1" type="ORF">MAA8898_02734</name>
</gene>
<name>A0A238KK52_9RHOB</name>
<dbReference type="Proteomes" id="UP000207598">
    <property type="component" value="Unassembled WGS sequence"/>
</dbReference>
<dbReference type="AlphaFoldDB" id="A0A238KK52"/>
<dbReference type="EMBL" id="FXYF01000007">
    <property type="protein sequence ID" value="SMX43084.1"/>
    <property type="molecule type" value="Genomic_DNA"/>
</dbReference>
<keyword evidence="2" id="KW-1185">Reference proteome</keyword>
<accession>A0A238KK52</accession>
<protein>
    <submittedName>
        <fullName evidence="1">Uncharacterized protein</fullName>
    </submittedName>
</protein>
<reference evidence="1 2" key="1">
    <citation type="submission" date="2017-05" db="EMBL/GenBank/DDBJ databases">
        <authorList>
            <person name="Song R."/>
            <person name="Chenine A.L."/>
            <person name="Ruprecht R.M."/>
        </authorList>
    </citation>
    <scope>NUCLEOTIDE SEQUENCE [LARGE SCALE GENOMIC DNA]</scope>
    <source>
        <strain evidence="1 2">CECT 8898</strain>
    </source>
</reference>